<evidence type="ECO:0000256" key="15">
    <source>
        <dbReference type="RuleBase" id="RU366068"/>
    </source>
</evidence>
<dbReference type="Gene3D" id="3.30.9.90">
    <property type="match status" value="1"/>
</dbReference>
<dbReference type="PANTHER" id="PTHR10617:SF107">
    <property type="entry name" value="ELECTRON TRANSFER FLAVOPROTEIN-UBIQUINONE OXIDOREDUCTASE, MITOCHONDRIAL"/>
    <property type="match status" value="1"/>
</dbReference>
<evidence type="ECO:0000313" key="17">
    <source>
        <dbReference type="EMBL" id="AGF46995.1"/>
    </source>
</evidence>
<dbReference type="OrthoDB" id="9766632at2"/>
<dbReference type="Pfam" id="PF21162">
    <property type="entry name" value="ETFQO_UQ-bd"/>
    <property type="match status" value="1"/>
</dbReference>
<dbReference type="Gene3D" id="3.50.50.60">
    <property type="entry name" value="FAD/NAD(P)-binding domain"/>
    <property type="match status" value="1"/>
</dbReference>
<dbReference type="Pfam" id="PF05187">
    <property type="entry name" value="Fer4_ETF_QO"/>
    <property type="match status" value="1"/>
</dbReference>
<dbReference type="PRINTS" id="PR00420">
    <property type="entry name" value="RNGMNOXGNASE"/>
</dbReference>
<dbReference type="PROSITE" id="PS51379">
    <property type="entry name" value="4FE4S_FER_2"/>
    <property type="match status" value="1"/>
</dbReference>
<keyword evidence="4 15" id="KW-0813">Transport</keyword>
<keyword evidence="6 15" id="KW-0479">Metal-binding</keyword>
<dbReference type="eggNOG" id="COG2440">
    <property type="taxonomic scope" value="Bacteria"/>
</dbReference>
<dbReference type="GO" id="GO:0046872">
    <property type="term" value="F:metal ion binding"/>
    <property type="evidence" value="ECO:0007669"/>
    <property type="project" value="UniProtKB-KW"/>
</dbReference>
<dbReference type="GO" id="GO:0051539">
    <property type="term" value="F:4 iron, 4 sulfur cluster binding"/>
    <property type="evidence" value="ECO:0007669"/>
    <property type="project" value="UniProtKB-UniRule"/>
</dbReference>
<keyword evidence="8" id="KW-0809">Transit peptide</keyword>
<protein>
    <recommendedName>
        <fullName evidence="15">Electron transfer flavoprotein-ubiquinone oxidoreductase</fullName>
        <shortName evidence="15">ETF-QO</shortName>
        <ecNumber evidence="15">1.5.5.1</ecNumber>
    </recommendedName>
</protein>
<dbReference type="InterPro" id="IPR007859">
    <property type="entry name" value="ETF-QO/FixX_C"/>
</dbReference>
<evidence type="ECO:0000256" key="12">
    <source>
        <dbReference type="ARBA" id="ARBA00023014"/>
    </source>
</evidence>
<keyword evidence="9 15" id="KW-0249">Electron transport</keyword>
<proteinExistence type="predicted"/>
<evidence type="ECO:0000256" key="4">
    <source>
        <dbReference type="ARBA" id="ARBA00022448"/>
    </source>
</evidence>
<evidence type="ECO:0000256" key="8">
    <source>
        <dbReference type="ARBA" id="ARBA00022946"/>
    </source>
</evidence>
<dbReference type="eggNOG" id="COG0644">
    <property type="taxonomic scope" value="Bacteria"/>
</dbReference>
<comment type="cofactor">
    <cofactor evidence="15">
        <name>[4Fe-4S] cluster</name>
        <dbReference type="ChEBI" id="CHEBI:49883"/>
    </cofactor>
    <text evidence="15">Binds 1 [4Fe-4S] cluster.</text>
</comment>
<evidence type="ECO:0000256" key="6">
    <source>
        <dbReference type="ARBA" id="ARBA00022723"/>
    </source>
</evidence>
<dbReference type="RefSeq" id="WP_015396406.1">
    <property type="nucleotide sequence ID" value="NC_020294.1"/>
</dbReference>
<dbReference type="STRING" id="1208919.CDSE_0721"/>
<dbReference type="GO" id="GO:0016020">
    <property type="term" value="C:membrane"/>
    <property type="evidence" value="ECO:0007669"/>
    <property type="project" value="UniProtKB-SubCell"/>
</dbReference>
<evidence type="ECO:0000313" key="18">
    <source>
        <dbReference type="Proteomes" id="UP000011547"/>
    </source>
</evidence>
<keyword evidence="18" id="KW-1185">Reference proteome</keyword>
<evidence type="ECO:0000259" key="16">
    <source>
        <dbReference type="PROSITE" id="PS51379"/>
    </source>
</evidence>
<evidence type="ECO:0000256" key="13">
    <source>
        <dbReference type="ARBA" id="ARBA00023075"/>
    </source>
</evidence>
<comment type="catalytic activity">
    <reaction evidence="15">
        <text>a ubiquinone + reduced [electron-transfer flavoprotein] = a ubiquinol + oxidized [electron-transfer flavoprotein] + H(+)</text>
        <dbReference type="Rhea" id="RHEA:24052"/>
        <dbReference type="Rhea" id="RHEA-COMP:9565"/>
        <dbReference type="Rhea" id="RHEA-COMP:9566"/>
        <dbReference type="Rhea" id="RHEA-COMP:10685"/>
        <dbReference type="Rhea" id="RHEA-COMP:10686"/>
        <dbReference type="ChEBI" id="CHEBI:15378"/>
        <dbReference type="ChEBI" id="CHEBI:16389"/>
        <dbReference type="ChEBI" id="CHEBI:17976"/>
        <dbReference type="ChEBI" id="CHEBI:57692"/>
        <dbReference type="ChEBI" id="CHEBI:58307"/>
        <dbReference type="EC" id="1.5.5.1"/>
    </reaction>
</comment>
<name>M1M435_9PROT</name>
<comment type="cofactor">
    <cofactor evidence="1 15">
        <name>FAD</name>
        <dbReference type="ChEBI" id="CHEBI:57692"/>
    </cofactor>
</comment>
<evidence type="ECO:0000256" key="3">
    <source>
        <dbReference type="ARBA" id="ARBA00004370"/>
    </source>
</evidence>
<comment type="subcellular location">
    <subcellularLocation>
        <location evidence="3">Membrane</location>
    </subcellularLocation>
</comment>
<keyword evidence="14" id="KW-0472">Membrane</keyword>
<dbReference type="SUPFAM" id="SSF54373">
    <property type="entry name" value="FAD-linked reductases, C-terminal domain"/>
    <property type="match status" value="1"/>
</dbReference>
<dbReference type="SUPFAM" id="SSF54862">
    <property type="entry name" value="4Fe-4S ferredoxins"/>
    <property type="match status" value="1"/>
</dbReference>
<keyword evidence="10 15" id="KW-0560">Oxidoreductase</keyword>
<keyword evidence="5 15" id="KW-0285">Flavoprotein</keyword>
<dbReference type="AlphaFoldDB" id="M1M435"/>
<dbReference type="PATRIC" id="fig|1208919.3.peg.434"/>
<dbReference type="InterPro" id="IPR049398">
    <property type="entry name" value="ETF-QO/FixC_UQ-bd"/>
</dbReference>
<comment type="function">
    <text evidence="2 15">Accepts electrons from ETF and reduces ubiquinone.</text>
</comment>
<dbReference type="HOGENOM" id="CLU_009667_4_0_4"/>
<reference evidence="17 18" key="1">
    <citation type="journal article" date="2013" name="Genome Biol. Evol.">
        <title>Genome evolution and phylogenomic analysis of candidatus kinetoplastibacterium, the betaproteobacterial endosymbionts of strigomonas and angomonas.</title>
        <authorList>
            <person name="Alves J.M."/>
            <person name="Serrano M.G."/>
            <person name="Maia da Silva F."/>
            <person name="Voegtly L.J."/>
            <person name="Matveyev A.V."/>
            <person name="Teixeira M.M."/>
            <person name="Camargo E.P."/>
            <person name="Buck G.A."/>
        </authorList>
    </citation>
    <scope>NUCLEOTIDE SEQUENCE [LARGE SCALE GENOMIC DNA]</scope>
    <source>
        <strain evidence="17 18">TCC079E</strain>
    </source>
</reference>
<dbReference type="Gene3D" id="3.30.70.20">
    <property type="match status" value="1"/>
</dbReference>
<keyword evidence="13 15" id="KW-0830">Ubiquinone</keyword>
<dbReference type="EC" id="1.5.5.1" evidence="15"/>
<dbReference type="PANTHER" id="PTHR10617">
    <property type="entry name" value="ELECTRON TRANSFER FLAVOPROTEIN-UBIQUINONE OXIDOREDUCTASE"/>
    <property type="match status" value="1"/>
</dbReference>
<dbReference type="FunFam" id="3.30.70.20:FF:000015">
    <property type="entry name" value="Electron transfer flavoprotein-ubiquinone oxidoreductase"/>
    <property type="match status" value="1"/>
</dbReference>
<dbReference type="KEGG" id="kde:CDSE_0721"/>
<dbReference type="InterPro" id="IPR036188">
    <property type="entry name" value="FAD/NAD-bd_sf"/>
</dbReference>
<dbReference type="SUPFAM" id="SSF51905">
    <property type="entry name" value="FAD/NAD(P)-binding domain"/>
    <property type="match status" value="1"/>
</dbReference>
<feature type="domain" description="4Fe-4S ferredoxin-type" evidence="16">
    <location>
        <begin position="510"/>
        <end position="539"/>
    </location>
</feature>
<sequence length="550" mass="62586">MHDKEDINYDVLIIGGGPSGISAAIHLKQLSIKNNIDINICVIEKSPEIGRHIISGAILDIRALSELIPNWELEIKDLLIPVKQENFFYLTNNHEIKIPNYLLPMGLTNKNNYIVRLGYLIKRLADKAELLGVDILTGYVAKTILYNKENEVCGVCTGDFGINRDNNKKSNFEPGVKINATYTILAEGSRGHLGKEIIKRFNLDIGKNAQTYSLGIKEIWEIDNKNHSPGLIQHTIGWPLNRKARGGGFIYHLNNNLISVGIIIDLDYENPWISPFNEFQNYKLHPLISKTLKNSKRISYGARTITTGGLLSLPKTTFPGGILIGCEAGFLNSSRLKGIHSSMKSGMLSAESIIENIISRDKLQNKKELKFEYLFKKSWLYKELYLSRNFKLWNKKIKFIGNLGNYLEQKILKENFTYNIKNNINDHDCLKNAYSSNYIQYPKPDNILTFDKETSIMLSNIHHTKDQPNHLKLHNKNIPIEINLKQYGGPESRYCPAGVYKYCKDKNDNFNLIIEAENCIHCKTCDIKDPKQNIEWTPPQGGEGPLYNGM</sequence>
<evidence type="ECO:0000256" key="11">
    <source>
        <dbReference type="ARBA" id="ARBA00023004"/>
    </source>
</evidence>
<gene>
    <name evidence="17" type="ORF">CDSE_0721</name>
</gene>
<evidence type="ECO:0000256" key="10">
    <source>
        <dbReference type="ARBA" id="ARBA00023002"/>
    </source>
</evidence>
<evidence type="ECO:0000256" key="1">
    <source>
        <dbReference type="ARBA" id="ARBA00001974"/>
    </source>
</evidence>
<dbReference type="Proteomes" id="UP000011547">
    <property type="component" value="Chromosome"/>
</dbReference>
<keyword evidence="12 15" id="KW-0411">Iron-sulfur</keyword>
<dbReference type="EMBL" id="CP003803">
    <property type="protein sequence ID" value="AGF46995.1"/>
    <property type="molecule type" value="Genomic_DNA"/>
</dbReference>
<evidence type="ECO:0000256" key="9">
    <source>
        <dbReference type="ARBA" id="ARBA00022982"/>
    </source>
</evidence>
<accession>M1M435</accession>
<evidence type="ECO:0000256" key="7">
    <source>
        <dbReference type="ARBA" id="ARBA00022827"/>
    </source>
</evidence>
<organism evidence="17 18">
    <name type="scientific">Candidatus Kinetoplastidibacterium desouzai TCC079E</name>
    <dbReference type="NCBI Taxonomy" id="1208919"/>
    <lineage>
        <taxon>Bacteria</taxon>
        <taxon>Pseudomonadati</taxon>
        <taxon>Pseudomonadota</taxon>
        <taxon>Betaproteobacteria</taxon>
        <taxon>Candidatus Kinetoplastidibacterium</taxon>
    </lineage>
</organism>
<keyword evidence="7 15" id="KW-0274">FAD</keyword>
<evidence type="ECO:0000256" key="2">
    <source>
        <dbReference type="ARBA" id="ARBA00002819"/>
    </source>
</evidence>
<evidence type="ECO:0000256" key="14">
    <source>
        <dbReference type="ARBA" id="ARBA00023136"/>
    </source>
</evidence>
<dbReference type="InterPro" id="IPR040156">
    <property type="entry name" value="ETF-QO"/>
</dbReference>
<evidence type="ECO:0000256" key="5">
    <source>
        <dbReference type="ARBA" id="ARBA00022630"/>
    </source>
</evidence>
<dbReference type="GO" id="GO:0004174">
    <property type="term" value="F:electron-transferring-flavoprotein dehydrogenase activity"/>
    <property type="evidence" value="ECO:0007669"/>
    <property type="project" value="UniProtKB-UniRule"/>
</dbReference>
<dbReference type="InterPro" id="IPR017896">
    <property type="entry name" value="4Fe4S_Fe-S-bd"/>
</dbReference>
<keyword evidence="11 15" id="KW-0408">Iron</keyword>